<evidence type="ECO:0000313" key="2">
    <source>
        <dbReference type="EMBL" id="PSL40881.1"/>
    </source>
</evidence>
<dbReference type="SUPFAM" id="SSF53254">
    <property type="entry name" value="Phosphoglycerate mutase-like"/>
    <property type="match status" value="1"/>
</dbReference>
<dbReference type="PANTHER" id="PTHR48100">
    <property type="entry name" value="BROAD-SPECIFICITY PHOSPHATASE YOR283W-RELATED"/>
    <property type="match status" value="1"/>
</dbReference>
<comment type="caution">
    <text evidence="2">The sequence shown here is derived from an EMBL/GenBank/DDBJ whole genome shotgun (WGS) entry which is preliminary data.</text>
</comment>
<dbReference type="CDD" id="cd07067">
    <property type="entry name" value="HP_PGM_like"/>
    <property type="match status" value="1"/>
</dbReference>
<accession>A0A2P8H3T8</accession>
<dbReference type="PANTHER" id="PTHR48100:SF59">
    <property type="entry name" value="ADENOSYLCOBALAMIN_ALPHA-RIBAZOLE PHOSPHATASE"/>
    <property type="match status" value="1"/>
</dbReference>
<evidence type="ECO:0000313" key="3">
    <source>
        <dbReference type="Proteomes" id="UP000242682"/>
    </source>
</evidence>
<dbReference type="Proteomes" id="UP000242682">
    <property type="component" value="Unassembled WGS sequence"/>
</dbReference>
<dbReference type="GO" id="GO:0016791">
    <property type="term" value="F:phosphatase activity"/>
    <property type="evidence" value="ECO:0007669"/>
    <property type="project" value="TreeGrafter"/>
</dbReference>
<keyword evidence="3" id="KW-1185">Reference proteome</keyword>
<sequence length="184" mass="21110">MDIPLNANGILQAEACSVYLQKSAWDFIITSPLQRAKNTAEIINGKVDVPLIVMEEFMERHFGDAEGMTLHDRRAIFPDKRYPNQEPADVFKQRLLSGIQKIQEQFGDNRILLVAHGAVIDTILSAFSLQEKDGYTSLENGCFSRIHFEQENWQVKEINQVAHLEKIRTKQKFSYEKEAVSWPS</sequence>
<name>A0A2P8H3T8_9BACL</name>
<dbReference type="AlphaFoldDB" id="A0A2P8H3T8"/>
<proteinExistence type="predicted"/>
<organism evidence="2 3">
    <name type="scientific">Planomicrobium soli</name>
    <dbReference type="NCBI Taxonomy" id="1176648"/>
    <lineage>
        <taxon>Bacteria</taxon>
        <taxon>Bacillati</taxon>
        <taxon>Bacillota</taxon>
        <taxon>Bacilli</taxon>
        <taxon>Bacillales</taxon>
        <taxon>Caryophanaceae</taxon>
        <taxon>Planomicrobium</taxon>
    </lineage>
</organism>
<dbReference type="InterPro" id="IPR050275">
    <property type="entry name" value="PGM_Phosphatase"/>
</dbReference>
<dbReference type="EMBL" id="PYAT01000003">
    <property type="protein sequence ID" value="PSL40881.1"/>
    <property type="molecule type" value="Genomic_DNA"/>
</dbReference>
<evidence type="ECO:0000256" key="1">
    <source>
        <dbReference type="PIRSR" id="PIRSR613078-2"/>
    </source>
</evidence>
<dbReference type="InterPro" id="IPR013078">
    <property type="entry name" value="His_Pase_superF_clade-1"/>
</dbReference>
<dbReference type="GO" id="GO:0005737">
    <property type="term" value="C:cytoplasm"/>
    <property type="evidence" value="ECO:0007669"/>
    <property type="project" value="TreeGrafter"/>
</dbReference>
<dbReference type="Pfam" id="PF00300">
    <property type="entry name" value="His_Phos_1"/>
    <property type="match status" value="1"/>
</dbReference>
<reference evidence="2 3" key="1">
    <citation type="submission" date="2018-03" db="EMBL/GenBank/DDBJ databases">
        <title>Genomic Encyclopedia of Type Strains, Phase III (KMG-III): the genomes of soil and plant-associated and newly described type strains.</title>
        <authorList>
            <person name="Whitman W."/>
        </authorList>
    </citation>
    <scope>NUCLEOTIDE SEQUENCE [LARGE SCALE GENOMIC DNA]</scope>
    <source>
        <strain evidence="2 3">CGMCC 1.12259</strain>
    </source>
</reference>
<gene>
    <name evidence="2" type="ORF">B0H99_10313</name>
</gene>
<protein>
    <submittedName>
        <fullName evidence="2">Putative phosphatase</fullName>
    </submittedName>
</protein>
<dbReference type="InterPro" id="IPR029033">
    <property type="entry name" value="His_PPase_superfam"/>
</dbReference>
<dbReference type="Gene3D" id="3.40.50.1240">
    <property type="entry name" value="Phosphoglycerate mutase-like"/>
    <property type="match status" value="1"/>
</dbReference>
<feature type="binding site" evidence="1">
    <location>
        <position position="35"/>
    </location>
    <ligand>
        <name>substrate</name>
    </ligand>
</feature>